<name>A0A6J4WBV4_CORDP</name>
<reference evidence="1 2" key="1">
    <citation type="submission" date="2020-02" db="EMBL/GenBank/DDBJ databases">
        <authorList>
            <person name="Brisse S."/>
        </authorList>
    </citation>
    <scope>NUCLEOTIDE SEQUENCE [LARGE SCALE GENOMIC DNA]</scope>
    <source>
        <strain evidence="1">CIP107547</strain>
    </source>
</reference>
<proteinExistence type="predicted"/>
<evidence type="ECO:0000313" key="1">
    <source>
        <dbReference type="EMBL" id="CAB0601960.1"/>
    </source>
</evidence>
<comment type="caution">
    <text evidence="1">The sequence shown here is derived from an EMBL/GenBank/DDBJ whole genome shotgun (WGS) entry which is preliminary data.</text>
</comment>
<dbReference type="KEGG" id="cdi:DIP1120"/>
<gene>
    <name evidence="1" type="ORF">CIP107547_01302</name>
</gene>
<dbReference type="AlphaFoldDB" id="A0A6J4WBV4"/>
<dbReference type="EMBL" id="CADDAV010000015">
    <property type="protein sequence ID" value="CAB0601960.1"/>
    <property type="molecule type" value="Genomic_DNA"/>
</dbReference>
<dbReference type="Proteomes" id="UP000480222">
    <property type="component" value="Unassembled WGS sequence"/>
</dbReference>
<evidence type="ECO:0000313" key="2">
    <source>
        <dbReference type="Proteomes" id="UP000480222"/>
    </source>
</evidence>
<protein>
    <submittedName>
        <fullName evidence="1">Uncharacterized protein</fullName>
    </submittedName>
</protein>
<organism evidence="1 2">
    <name type="scientific">Corynebacterium diphtheriae</name>
    <dbReference type="NCBI Taxonomy" id="1717"/>
    <lineage>
        <taxon>Bacteria</taxon>
        <taxon>Bacillati</taxon>
        <taxon>Actinomycetota</taxon>
        <taxon>Actinomycetes</taxon>
        <taxon>Mycobacteriales</taxon>
        <taxon>Corynebacteriaceae</taxon>
        <taxon>Corynebacterium</taxon>
    </lineage>
</organism>
<accession>A0A6J4WBV4</accession>
<sequence>MIGSLEQSPLSNGKHSFSSELTGTVTLVSVLSIKRKGGCVAGIEQPEHHGYRVGESSAGTAMIRDSKRQGCANPKLKNNIFSVTSHSCAGMLN</sequence>
<dbReference type="KEGG" id="cdip:ERS451417_01034"/>